<evidence type="ECO:0000313" key="2">
    <source>
        <dbReference type="EMBL" id="GAA0153224.1"/>
    </source>
</evidence>
<comment type="caution">
    <text evidence="2">The sequence shown here is derived from an EMBL/GenBank/DDBJ whole genome shotgun (WGS) entry which is preliminary data.</text>
</comment>
<feature type="region of interest" description="Disordered" evidence="1">
    <location>
        <begin position="1"/>
        <end position="21"/>
    </location>
</feature>
<name>A0AAV3PNC5_LITER</name>
<protein>
    <submittedName>
        <fullName evidence="2">Uncharacterized protein</fullName>
    </submittedName>
</protein>
<organism evidence="2 3">
    <name type="scientific">Lithospermum erythrorhizon</name>
    <name type="common">Purple gromwell</name>
    <name type="synonym">Lithospermum officinale var. erythrorhizon</name>
    <dbReference type="NCBI Taxonomy" id="34254"/>
    <lineage>
        <taxon>Eukaryota</taxon>
        <taxon>Viridiplantae</taxon>
        <taxon>Streptophyta</taxon>
        <taxon>Embryophyta</taxon>
        <taxon>Tracheophyta</taxon>
        <taxon>Spermatophyta</taxon>
        <taxon>Magnoliopsida</taxon>
        <taxon>eudicotyledons</taxon>
        <taxon>Gunneridae</taxon>
        <taxon>Pentapetalae</taxon>
        <taxon>asterids</taxon>
        <taxon>lamiids</taxon>
        <taxon>Boraginales</taxon>
        <taxon>Boraginaceae</taxon>
        <taxon>Boraginoideae</taxon>
        <taxon>Lithospermeae</taxon>
        <taxon>Lithospermum</taxon>
    </lineage>
</organism>
<keyword evidence="3" id="KW-1185">Reference proteome</keyword>
<dbReference type="AlphaFoldDB" id="A0AAV3PNC5"/>
<sequence>MTGTGILKDTPPSSPARENSPLRVIDVSTLHQVRLCATMGAKVRVENLICNPYSDPFAAAVLKKKQTQDDLFSE</sequence>
<accession>A0AAV3PNC5</accession>
<dbReference type="Proteomes" id="UP001454036">
    <property type="component" value="Unassembled WGS sequence"/>
</dbReference>
<dbReference type="EMBL" id="BAABME010033541">
    <property type="protein sequence ID" value="GAA0153224.1"/>
    <property type="molecule type" value="Genomic_DNA"/>
</dbReference>
<evidence type="ECO:0000256" key="1">
    <source>
        <dbReference type="SAM" id="MobiDB-lite"/>
    </source>
</evidence>
<gene>
    <name evidence="2" type="ORF">LIER_43215</name>
</gene>
<proteinExistence type="predicted"/>
<reference evidence="2 3" key="1">
    <citation type="submission" date="2024-01" db="EMBL/GenBank/DDBJ databases">
        <title>The complete chloroplast genome sequence of Lithospermum erythrorhizon: insights into the phylogenetic relationship among Boraginaceae species and the maternal lineages of purple gromwells.</title>
        <authorList>
            <person name="Okada T."/>
            <person name="Watanabe K."/>
        </authorList>
    </citation>
    <scope>NUCLEOTIDE SEQUENCE [LARGE SCALE GENOMIC DNA]</scope>
</reference>
<evidence type="ECO:0000313" key="3">
    <source>
        <dbReference type="Proteomes" id="UP001454036"/>
    </source>
</evidence>